<keyword evidence="3" id="KW-1185">Reference proteome</keyword>
<evidence type="ECO:0000313" key="3">
    <source>
        <dbReference type="Proteomes" id="UP001284537"/>
    </source>
</evidence>
<comment type="caution">
    <text evidence="2">The sequence shown here is derived from an EMBL/GenBank/DDBJ whole genome shotgun (WGS) entry which is preliminary data.</text>
</comment>
<accession>A0ABU4UEZ8</accession>
<evidence type="ECO:0000256" key="1">
    <source>
        <dbReference type="SAM" id="MobiDB-lite"/>
    </source>
</evidence>
<dbReference type="RefSeq" id="WP_319961697.1">
    <property type="nucleotide sequence ID" value="NZ_JAXARY010000010.1"/>
</dbReference>
<dbReference type="Proteomes" id="UP001284537">
    <property type="component" value="Unassembled WGS sequence"/>
</dbReference>
<sequence>MQSDSQGFLVGDPIDLGRMPGYLRDIKNDVAAIRKAAIGGGINSTRQAAKPQLAPVANRRQEASPLRGSNGRFLQSSFNGKAAEPPKTKSSSADVAALASRLANVSRGGLTAAGDVDPAAKAFQEVTKPMRRGLSLFNRADSKQEGLLRKIFRKLDVFHREESVYNKAAKKSLKAIEEKPNGINGGSNTTINAGGGGISGLLRGMLGGGMLGGLLSKVGRGAKGLLRRIPILGTLFAAGGAAVDVFGSESDPNLSRAQKDAAAGKSIGGWTGSLAGIGAGALAGSAAGPVGTIVGGVVGGFLGDQAGQIIGEKFGTWVTELRQADVPGKLVSAFETWTGGFDFQKGFELWLARTKSNFAQAGNVVGEQLNDFNTFVDKNTGVNLKEMGGLWLDRTQSNLSGAWDTIKGTPSWLLDNTTFGKAGQKAFGSFGAIPGLSDAQAAAYAAEVIRTESGGDPLAENPKGFLGRFQMGSETLADVGLVNLAKLKAAKKSGRYDQKSFLADSANWNIPGGKEAYLSDSALQDKAFTDMQARNFTQGVKSGAISMAASPEQVAAYLKAAHLGGASGASDYVLRGVDKSDGNTLMSSYYKQGAAAVRAVSVNAPSFKTPAMPTTPKVADAPTVIEPLSTDKNKVQVVRVEDSGDVGRDLRDRGIAHIASGGYFPFFY</sequence>
<name>A0ABU4UEZ8_9GAMM</name>
<gene>
    <name evidence="2" type="ORF">QLH52_11965</name>
</gene>
<dbReference type="PANTHER" id="PTHR21525">
    <property type="entry name" value="MOTILE SPERM PROTEIN"/>
    <property type="match status" value="1"/>
</dbReference>
<reference evidence="2 3" key="1">
    <citation type="submission" date="2023-11" db="EMBL/GenBank/DDBJ databases">
        <authorList>
            <person name="Ouyang M.-Y."/>
        </authorList>
    </citation>
    <scope>NUCLEOTIDE SEQUENCE [LARGE SCALE GENOMIC DNA]</scope>
    <source>
        <strain evidence="2 3">OY6</strain>
    </source>
</reference>
<feature type="region of interest" description="Disordered" evidence="1">
    <location>
        <begin position="45"/>
        <end position="91"/>
    </location>
</feature>
<evidence type="ECO:0008006" key="4">
    <source>
        <dbReference type="Google" id="ProtNLM"/>
    </source>
</evidence>
<proteinExistence type="predicted"/>
<dbReference type="EMBL" id="JAXARY010000010">
    <property type="protein sequence ID" value="MDX8128001.1"/>
    <property type="molecule type" value="Genomic_DNA"/>
</dbReference>
<protein>
    <recommendedName>
        <fullName evidence="4">Phage tail lysozyme domain-containing protein</fullName>
    </recommendedName>
</protein>
<evidence type="ECO:0000313" key="2">
    <source>
        <dbReference type="EMBL" id="MDX8128001.1"/>
    </source>
</evidence>
<organism evidence="2 3">
    <name type="scientific">Methylomonas defluvii</name>
    <dbReference type="NCBI Taxonomy" id="3045149"/>
    <lineage>
        <taxon>Bacteria</taxon>
        <taxon>Pseudomonadati</taxon>
        <taxon>Pseudomonadota</taxon>
        <taxon>Gammaproteobacteria</taxon>
        <taxon>Methylococcales</taxon>
        <taxon>Methylococcaceae</taxon>
        <taxon>Methylomonas</taxon>
    </lineage>
</organism>
<dbReference type="PANTHER" id="PTHR21525:SF9">
    <property type="entry name" value="CHANNEL_COLICIN DOMAIN-CONTAINING PROTEIN"/>
    <property type="match status" value="1"/>
</dbReference>